<gene>
    <name evidence="4" type="ORF">H9L09_16790</name>
</gene>
<dbReference type="AlphaFoldDB" id="A0A7G9RHN8"/>
<evidence type="ECO:0000313" key="4">
    <source>
        <dbReference type="EMBL" id="QNN55113.1"/>
    </source>
</evidence>
<evidence type="ECO:0000313" key="5">
    <source>
        <dbReference type="Proteomes" id="UP000515947"/>
    </source>
</evidence>
<feature type="compositionally biased region" description="Low complexity" evidence="2">
    <location>
        <begin position="15"/>
        <end position="33"/>
    </location>
</feature>
<evidence type="ECO:0000256" key="2">
    <source>
        <dbReference type="SAM" id="MobiDB-lite"/>
    </source>
</evidence>
<dbReference type="Gene3D" id="2.70.70.10">
    <property type="entry name" value="Glucose Permease (Domain IIA)"/>
    <property type="match status" value="1"/>
</dbReference>
<evidence type="ECO:0000256" key="1">
    <source>
        <dbReference type="ARBA" id="ARBA00022729"/>
    </source>
</evidence>
<feature type="domain" description="M23ase beta-sheet core" evidence="3">
    <location>
        <begin position="90"/>
        <end position="182"/>
    </location>
</feature>
<name>A0A7G9RHN8_9ACTN</name>
<dbReference type="GO" id="GO:0004222">
    <property type="term" value="F:metalloendopeptidase activity"/>
    <property type="evidence" value="ECO:0007669"/>
    <property type="project" value="TreeGrafter"/>
</dbReference>
<dbReference type="InterPro" id="IPR011055">
    <property type="entry name" value="Dup_hybrid_motif"/>
</dbReference>
<dbReference type="SUPFAM" id="SSF51261">
    <property type="entry name" value="Duplicated hybrid motif"/>
    <property type="match status" value="1"/>
</dbReference>
<dbReference type="PANTHER" id="PTHR21666:SF289">
    <property type="entry name" value="L-ALA--D-GLU ENDOPEPTIDASE"/>
    <property type="match status" value="1"/>
</dbReference>
<feature type="compositionally biased region" description="Low complexity" evidence="2">
    <location>
        <begin position="53"/>
        <end position="66"/>
    </location>
</feature>
<keyword evidence="1" id="KW-0732">Signal</keyword>
<dbReference type="Pfam" id="PF01551">
    <property type="entry name" value="Peptidase_M23"/>
    <property type="match status" value="1"/>
</dbReference>
<organism evidence="4 5">
    <name type="scientific">Nocardioides mesophilus</name>
    <dbReference type="NCBI Taxonomy" id="433659"/>
    <lineage>
        <taxon>Bacteria</taxon>
        <taxon>Bacillati</taxon>
        <taxon>Actinomycetota</taxon>
        <taxon>Actinomycetes</taxon>
        <taxon>Propionibacteriales</taxon>
        <taxon>Nocardioidaceae</taxon>
        <taxon>Nocardioides</taxon>
    </lineage>
</organism>
<dbReference type="Proteomes" id="UP000515947">
    <property type="component" value="Chromosome"/>
</dbReference>
<dbReference type="EMBL" id="CP060713">
    <property type="protein sequence ID" value="QNN55113.1"/>
    <property type="molecule type" value="Genomic_DNA"/>
</dbReference>
<reference evidence="4 5" key="1">
    <citation type="submission" date="2020-08" db="EMBL/GenBank/DDBJ databases">
        <title>Genome sequence of Nocardioides mesophilus KACC 16243T.</title>
        <authorList>
            <person name="Hyun D.-W."/>
            <person name="Bae J.-W."/>
        </authorList>
    </citation>
    <scope>NUCLEOTIDE SEQUENCE [LARGE SCALE GENOMIC DNA]</scope>
    <source>
        <strain evidence="4 5">KACC 16243</strain>
    </source>
</reference>
<protein>
    <submittedName>
        <fullName evidence="4">Peptidoglycan DD-metalloendopeptidase family protein</fullName>
    </submittedName>
</protein>
<accession>A0A7G9RHN8</accession>
<dbReference type="KEGG" id="nmes:H9L09_16790"/>
<dbReference type="PANTHER" id="PTHR21666">
    <property type="entry name" value="PEPTIDASE-RELATED"/>
    <property type="match status" value="1"/>
</dbReference>
<evidence type="ECO:0000259" key="3">
    <source>
        <dbReference type="Pfam" id="PF01551"/>
    </source>
</evidence>
<proteinExistence type="predicted"/>
<feature type="region of interest" description="Disordered" evidence="2">
    <location>
        <begin position="1"/>
        <end position="66"/>
    </location>
</feature>
<dbReference type="CDD" id="cd12797">
    <property type="entry name" value="M23_peptidase"/>
    <property type="match status" value="1"/>
</dbReference>
<dbReference type="InterPro" id="IPR050570">
    <property type="entry name" value="Cell_wall_metabolism_enzyme"/>
</dbReference>
<keyword evidence="5" id="KW-1185">Reference proteome</keyword>
<sequence length="212" mass="21132">MAVAAPAASFEPRPARSATVATVSSGTGSGARRSAVEHTVRSPSPLSWLPTRAGGNATASSASATGTWPLSPAPAVVAGFDPPAQPWSSGHRGVDLAGAVGQPVRAALSGTVTFAGPLAGVGVVVVDHGDFRTTYQPVAATVRVGDVVETGSLLGRLQMLGSHCLPAACLHWGLLRGKVYENPLVLVGAGPVRLLAHLPGAGTAGLTPAVVF</sequence>
<dbReference type="InterPro" id="IPR016047">
    <property type="entry name" value="M23ase_b-sheet_dom"/>
</dbReference>